<proteinExistence type="predicted"/>
<accession>A0A1H0QC13</accession>
<organism evidence="3 4">
    <name type="scientific">Actinacidiphila guanduensis</name>
    <dbReference type="NCBI Taxonomy" id="310781"/>
    <lineage>
        <taxon>Bacteria</taxon>
        <taxon>Bacillati</taxon>
        <taxon>Actinomycetota</taxon>
        <taxon>Actinomycetes</taxon>
        <taxon>Kitasatosporales</taxon>
        <taxon>Streptomycetaceae</taxon>
        <taxon>Actinacidiphila</taxon>
    </lineage>
</organism>
<evidence type="ECO:0000259" key="2">
    <source>
        <dbReference type="Pfam" id="PF10756"/>
    </source>
</evidence>
<feature type="transmembrane region" description="Helical" evidence="1">
    <location>
        <begin position="38"/>
        <end position="59"/>
    </location>
</feature>
<dbReference type="Proteomes" id="UP000199341">
    <property type="component" value="Unassembled WGS sequence"/>
</dbReference>
<name>A0A1H0QC13_9ACTN</name>
<gene>
    <name evidence="3" type="ORF">SAMN05216259_11849</name>
</gene>
<dbReference type="RefSeq" id="WP_407639741.1">
    <property type="nucleotide sequence ID" value="NZ_FNIE01000018.1"/>
</dbReference>
<keyword evidence="1" id="KW-0812">Transmembrane</keyword>
<keyword evidence="4" id="KW-1185">Reference proteome</keyword>
<dbReference type="EMBL" id="FNIE01000018">
    <property type="protein sequence ID" value="SDP14605.1"/>
    <property type="molecule type" value="Genomic_DNA"/>
</dbReference>
<keyword evidence="1" id="KW-0472">Membrane</keyword>
<reference evidence="3 4" key="1">
    <citation type="submission" date="2016-10" db="EMBL/GenBank/DDBJ databases">
        <authorList>
            <person name="de Groot N.N."/>
        </authorList>
    </citation>
    <scope>NUCLEOTIDE SEQUENCE [LARGE SCALE GENOMIC DNA]</scope>
    <source>
        <strain evidence="3 4">CGMCC 4.2022</strain>
    </source>
</reference>
<keyword evidence="1" id="KW-1133">Transmembrane helix</keyword>
<dbReference type="AlphaFoldDB" id="A0A1H0QC13"/>
<evidence type="ECO:0000256" key="1">
    <source>
        <dbReference type="SAM" id="Phobius"/>
    </source>
</evidence>
<sequence length="170" mass="17227">MTGPHGAPAAPGGAAPDAAAAAALAGLPVTFRPVVTRVVLLGLAVAVLAALTSVALAMPHDGDTPWSTGERATVIGTAVLLAAGLTLLARPKVVADPDGLTVVNLTVSRRLAWPEVLAVNLSHGDAWVHLDLADGTSLPAMGIQPGLARQRALRDARRLRDLVAALGESR</sequence>
<feature type="domain" description="Low molecular weight protein antigen 6 PH" evidence="2">
    <location>
        <begin position="90"/>
        <end position="161"/>
    </location>
</feature>
<dbReference type="InterPro" id="IPR019692">
    <property type="entry name" value="CFP-6_PH"/>
</dbReference>
<dbReference type="Pfam" id="PF10756">
    <property type="entry name" value="bPH_6"/>
    <property type="match status" value="1"/>
</dbReference>
<protein>
    <submittedName>
        <fullName evidence="3">PH domain-containing protein</fullName>
    </submittedName>
</protein>
<dbReference type="STRING" id="310781.SAMN05216259_11849"/>
<evidence type="ECO:0000313" key="3">
    <source>
        <dbReference type="EMBL" id="SDP14605.1"/>
    </source>
</evidence>
<evidence type="ECO:0000313" key="4">
    <source>
        <dbReference type="Proteomes" id="UP000199341"/>
    </source>
</evidence>
<feature type="transmembrane region" description="Helical" evidence="1">
    <location>
        <begin position="71"/>
        <end position="89"/>
    </location>
</feature>